<accession>A0AA88DAU2</accession>
<dbReference type="Gene3D" id="3.30.530.20">
    <property type="match status" value="1"/>
</dbReference>
<comment type="caution">
    <text evidence="5">The sequence shown here is derived from an EMBL/GenBank/DDBJ whole genome shotgun (WGS) entry which is preliminary data.</text>
</comment>
<dbReference type="CDD" id="cd07816">
    <property type="entry name" value="Bet_v1-like"/>
    <property type="match status" value="1"/>
</dbReference>
<evidence type="ECO:0000313" key="6">
    <source>
        <dbReference type="Proteomes" id="UP001187192"/>
    </source>
</evidence>
<dbReference type="InterPro" id="IPR000916">
    <property type="entry name" value="Bet_v_I/MLP"/>
</dbReference>
<dbReference type="FunFam" id="3.30.530.20:FF:000007">
    <property type="entry name" value="Major pollen allergen Bet v 1-A"/>
    <property type="match status" value="1"/>
</dbReference>
<keyword evidence="6" id="KW-1185">Reference proteome</keyword>
<dbReference type="GO" id="GO:0005634">
    <property type="term" value="C:nucleus"/>
    <property type="evidence" value="ECO:0007669"/>
    <property type="project" value="TreeGrafter"/>
</dbReference>
<dbReference type="GO" id="GO:0004864">
    <property type="term" value="F:protein phosphatase inhibitor activity"/>
    <property type="evidence" value="ECO:0007669"/>
    <property type="project" value="InterPro"/>
</dbReference>
<evidence type="ECO:0000259" key="4">
    <source>
        <dbReference type="Pfam" id="PF00407"/>
    </source>
</evidence>
<evidence type="ECO:0000256" key="1">
    <source>
        <dbReference type="ARBA" id="ARBA00009744"/>
    </source>
</evidence>
<keyword evidence="3" id="KW-0568">Pathogenesis-related protein</keyword>
<gene>
    <name evidence="5" type="ORF">TIFTF001_021529</name>
</gene>
<dbReference type="InterPro" id="IPR050279">
    <property type="entry name" value="Plant_def-hormone_signal"/>
</dbReference>
<dbReference type="PANTHER" id="PTHR31213">
    <property type="entry name" value="OS08G0374000 PROTEIN-RELATED"/>
    <property type="match status" value="1"/>
</dbReference>
<dbReference type="GO" id="GO:0006952">
    <property type="term" value="P:defense response"/>
    <property type="evidence" value="ECO:0007669"/>
    <property type="project" value="UniProtKB-KW"/>
</dbReference>
<dbReference type="Pfam" id="PF00407">
    <property type="entry name" value="Bet_v_1"/>
    <property type="match status" value="1"/>
</dbReference>
<dbReference type="GO" id="GO:0038023">
    <property type="term" value="F:signaling receptor activity"/>
    <property type="evidence" value="ECO:0007669"/>
    <property type="project" value="InterPro"/>
</dbReference>
<evidence type="ECO:0000313" key="5">
    <source>
        <dbReference type="EMBL" id="GMN52373.1"/>
    </source>
</evidence>
<protein>
    <recommendedName>
        <fullName evidence="4">Bet v I/Major latex protein domain-containing protein</fullName>
    </recommendedName>
</protein>
<dbReference type="InterPro" id="IPR024949">
    <property type="entry name" value="Bet_v_I_allergen"/>
</dbReference>
<evidence type="ECO:0000256" key="2">
    <source>
        <dbReference type="ARBA" id="ARBA00022821"/>
    </source>
</evidence>
<sequence>MGLVTGTRYRYMRHRIDSLDVENCRCKYTLIEGDMLTEKIEYVVNEVEFEKALEGGCVCKVRSEFHSGQDVEINEEEIRAGKERAIGMYRVVEAFLFENPGAYD</sequence>
<keyword evidence="2" id="KW-0611">Plant defense</keyword>
<feature type="domain" description="Bet v I/Major latex protein" evidence="4">
    <location>
        <begin position="3"/>
        <end position="77"/>
    </location>
</feature>
<dbReference type="GO" id="GO:0009738">
    <property type="term" value="P:abscisic acid-activated signaling pathway"/>
    <property type="evidence" value="ECO:0007669"/>
    <property type="project" value="InterPro"/>
</dbReference>
<dbReference type="InterPro" id="IPR023393">
    <property type="entry name" value="START-like_dom_sf"/>
</dbReference>
<proteinExistence type="inferred from homology"/>
<dbReference type="Proteomes" id="UP001187192">
    <property type="component" value="Unassembled WGS sequence"/>
</dbReference>
<dbReference type="GO" id="GO:0005737">
    <property type="term" value="C:cytoplasm"/>
    <property type="evidence" value="ECO:0007669"/>
    <property type="project" value="TreeGrafter"/>
</dbReference>
<name>A0AA88DAU2_FICCA</name>
<dbReference type="AlphaFoldDB" id="A0AA88DAU2"/>
<evidence type="ECO:0000256" key="3">
    <source>
        <dbReference type="ARBA" id="ARBA00023265"/>
    </source>
</evidence>
<dbReference type="EMBL" id="BTGU01000041">
    <property type="protein sequence ID" value="GMN52373.1"/>
    <property type="molecule type" value="Genomic_DNA"/>
</dbReference>
<dbReference type="PANTHER" id="PTHR31213:SF157">
    <property type="entry name" value="MAJOR ALLERGEN MAL D 1-LIKE"/>
    <property type="match status" value="1"/>
</dbReference>
<organism evidence="5 6">
    <name type="scientific">Ficus carica</name>
    <name type="common">Common fig</name>
    <dbReference type="NCBI Taxonomy" id="3494"/>
    <lineage>
        <taxon>Eukaryota</taxon>
        <taxon>Viridiplantae</taxon>
        <taxon>Streptophyta</taxon>
        <taxon>Embryophyta</taxon>
        <taxon>Tracheophyta</taxon>
        <taxon>Spermatophyta</taxon>
        <taxon>Magnoliopsida</taxon>
        <taxon>eudicotyledons</taxon>
        <taxon>Gunneridae</taxon>
        <taxon>Pentapetalae</taxon>
        <taxon>rosids</taxon>
        <taxon>fabids</taxon>
        <taxon>Rosales</taxon>
        <taxon>Moraceae</taxon>
        <taxon>Ficeae</taxon>
        <taxon>Ficus</taxon>
    </lineage>
</organism>
<dbReference type="PRINTS" id="PR00634">
    <property type="entry name" value="BETALLERGEN"/>
</dbReference>
<dbReference type="GO" id="GO:0010427">
    <property type="term" value="F:abscisic acid binding"/>
    <property type="evidence" value="ECO:0007669"/>
    <property type="project" value="InterPro"/>
</dbReference>
<reference evidence="5" key="1">
    <citation type="submission" date="2023-07" db="EMBL/GenBank/DDBJ databases">
        <title>draft genome sequence of fig (Ficus carica).</title>
        <authorList>
            <person name="Takahashi T."/>
            <person name="Nishimura K."/>
        </authorList>
    </citation>
    <scope>NUCLEOTIDE SEQUENCE</scope>
</reference>
<dbReference type="SUPFAM" id="SSF55961">
    <property type="entry name" value="Bet v1-like"/>
    <property type="match status" value="1"/>
</dbReference>
<comment type="similarity">
    <text evidence="1">Belongs to the BetVI family.</text>
</comment>